<dbReference type="InterPro" id="IPR058998">
    <property type="entry name" value="YycE-like_N"/>
</dbReference>
<proteinExistence type="predicted"/>
<dbReference type="Pfam" id="PF22658">
    <property type="entry name" value="YycE-like_N"/>
    <property type="match status" value="1"/>
</dbReference>
<protein>
    <submittedName>
        <fullName evidence="2">VOC family protein</fullName>
    </submittedName>
</protein>
<gene>
    <name evidence="2" type="ORF">FQP34_19200</name>
</gene>
<name>A0A8B5XVI1_9BACI</name>
<dbReference type="InterPro" id="IPR037523">
    <property type="entry name" value="VOC_core"/>
</dbReference>
<dbReference type="InterPro" id="IPR058997">
    <property type="entry name" value="YycE-like_C"/>
</dbReference>
<evidence type="ECO:0000313" key="3">
    <source>
        <dbReference type="Proteomes" id="UP000317770"/>
    </source>
</evidence>
<dbReference type="EMBL" id="VNKI01000009">
    <property type="protein sequence ID" value="TVX78661.1"/>
    <property type="molecule type" value="Genomic_DNA"/>
</dbReference>
<evidence type="ECO:0000313" key="2">
    <source>
        <dbReference type="EMBL" id="TVX78661.1"/>
    </source>
</evidence>
<dbReference type="AlphaFoldDB" id="A0A8B5XVI1"/>
<evidence type="ECO:0000259" key="1">
    <source>
        <dbReference type="PROSITE" id="PS51819"/>
    </source>
</evidence>
<sequence>MESKWPNEMKVAQIRVARPTDQLKKVVNFYCEGLGLKKIGSFEGHEGYDGIMIGLPDSSYHLEFTQHKEGSPCPAPSKDNLLVFYIPERKTIEEITSRLKGMGYEPVSPENPYWEKSGVTIEDPDGWRIVLMNSPGIGN</sequence>
<dbReference type="RefSeq" id="WP_144479750.1">
    <property type="nucleotide sequence ID" value="NZ_JARMTY010000003.1"/>
</dbReference>
<dbReference type="InterPro" id="IPR029068">
    <property type="entry name" value="Glyas_Bleomycin-R_OHBP_Dase"/>
</dbReference>
<dbReference type="Gene3D" id="3.10.180.10">
    <property type="entry name" value="2,3-Dihydroxybiphenyl 1,2-Dioxygenase, domain 1"/>
    <property type="match status" value="1"/>
</dbReference>
<reference evidence="2 3" key="1">
    <citation type="submission" date="2019-07" db="EMBL/GenBank/DDBJ databases">
        <title>Genome assembly of Bacillus simplex strain GGC-P6A.</title>
        <authorList>
            <person name="Jennings M.E."/>
            <person name="Barton H.A."/>
        </authorList>
    </citation>
    <scope>NUCLEOTIDE SEQUENCE [LARGE SCALE GENOMIC DNA]</scope>
    <source>
        <strain evidence="2 3">GGC-P6A</strain>
    </source>
</reference>
<organism evidence="2 3">
    <name type="scientific">Peribacillus simplex</name>
    <dbReference type="NCBI Taxonomy" id="1478"/>
    <lineage>
        <taxon>Bacteria</taxon>
        <taxon>Bacillati</taxon>
        <taxon>Bacillota</taxon>
        <taxon>Bacilli</taxon>
        <taxon>Bacillales</taxon>
        <taxon>Bacillaceae</taxon>
        <taxon>Peribacillus</taxon>
    </lineage>
</organism>
<dbReference type="Proteomes" id="UP000317770">
    <property type="component" value="Unassembled WGS sequence"/>
</dbReference>
<dbReference type="SUPFAM" id="SSF54593">
    <property type="entry name" value="Glyoxalase/Bleomycin resistance protein/Dihydroxybiphenyl dioxygenase"/>
    <property type="match status" value="1"/>
</dbReference>
<comment type="caution">
    <text evidence="2">The sequence shown here is derived from an EMBL/GenBank/DDBJ whole genome shotgun (WGS) entry which is preliminary data.</text>
</comment>
<dbReference type="PROSITE" id="PS51819">
    <property type="entry name" value="VOC"/>
    <property type="match status" value="1"/>
</dbReference>
<accession>A0A8B5XVI1</accession>
<dbReference type="Pfam" id="PF22659">
    <property type="entry name" value="YycE-like_C"/>
    <property type="match status" value="1"/>
</dbReference>
<feature type="domain" description="VOC" evidence="1">
    <location>
        <begin position="10"/>
        <end position="134"/>
    </location>
</feature>
<dbReference type="CDD" id="cd06587">
    <property type="entry name" value="VOC"/>
    <property type="match status" value="1"/>
</dbReference>